<dbReference type="Proteomes" id="UP000245699">
    <property type="component" value="Unassembled WGS sequence"/>
</dbReference>
<dbReference type="STRING" id="61424.A0A2T9XY49"/>
<dbReference type="InterPro" id="IPR036322">
    <property type="entry name" value="WD40_repeat_dom_sf"/>
</dbReference>
<dbReference type="AlphaFoldDB" id="A0A2T9XY49"/>
<dbReference type="InterPro" id="IPR013979">
    <property type="entry name" value="TIF_beta_prop-like"/>
</dbReference>
<evidence type="ECO:0000256" key="1">
    <source>
        <dbReference type="ARBA" id="ARBA00004604"/>
    </source>
</evidence>
<accession>A0A2T9XY49</accession>
<evidence type="ECO:0000256" key="8">
    <source>
        <dbReference type="SAM" id="MobiDB-lite"/>
    </source>
</evidence>
<dbReference type="InterPro" id="IPR020472">
    <property type="entry name" value="WD40_PAC1"/>
</dbReference>
<evidence type="ECO:0000256" key="7">
    <source>
        <dbReference type="PROSITE-ProRule" id="PRU00221"/>
    </source>
</evidence>
<feature type="repeat" description="WD" evidence="7">
    <location>
        <begin position="62"/>
        <end position="104"/>
    </location>
</feature>
<reference evidence="11 12" key="1">
    <citation type="journal article" date="2018" name="MBio">
        <title>Comparative Genomics Reveals the Core Gene Toolbox for the Fungus-Insect Symbiosis.</title>
        <authorList>
            <person name="Wang Y."/>
            <person name="Stata M."/>
            <person name="Wang W."/>
            <person name="Stajich J.E."/>
            <person name="White M.M."/>
            <person name="Moncalvo J.M."/>
        </authorList>
    </citation>
    <scope>NUCLEOTIDE SEQUENCE [LARGE SCALE GENOMIC DNA]</scope>
    <source>
        <strain evidence="11 12">AUS-77-4</strain>
    </source>
</reference>
<proteinExistence type="inferred from homology"/>
<evidence type="ECO:0000259" key="9">
    <source>
        <dbReference type="Pfam" id="PF04158"/>
    </source>
</evidence>
<feature type="repeat" description="WD" evidence="7">
    <location>
        <begin position="392"/>
        <end position="433"/>
    </location>
</feature>
<evidence type="ECO:0000259" key="10">
    <source>
        <dbReference type="Pfam" id="PF08662"/>
    </source>
</evidence>
<feature type="domain" description="Sof1-like protein" evidence="9">
    <location>
        <begin position="425"/>
        <end position="511"/>
    </location>
</feature>
<dbReference type="EMBL" id="MBFT01001175">
    <property type="protein sequence ID" value="PVU85007.1"/>
    <property type="molecule type" value="Genomic_DNA"/>
</dbReference>
<evidence type="ECO:0000313" key="11">
    <source>
        <dbReference type="EMBL" id="PVU85007.1"/>
    </source>
</evidence>
<evidence type="ECO:0000313" key="12">
    <source>
        <dbReference type="Proteomes" id="UP000245699"/>
    </source>
</evidence>
<comment type="similarity">
    <text evidence="2">Belongs to the WD repeat DCAF13/WDSOF1 family.</text>
</comment>
<sequence length="517" mass="58505">MKVKLLSRSSSEHTRERITDLQKIKRNFDPELHPFEKAREYTRAVRAAKLERMFAKPFIGALSGHIDGVYSLAKNPYNLDLMYSGSGDGEVRVWSLSNQESLWKCGQAHNGMVSGLTVIPESNASAGSIGFGKRFISVGTDKMVKLWSINKTGSDASRLLATPKSGSSLLPENKGKRLAEMYNESIKNDIEMNDELSARYATNSVELEDFSSYGKDDPVPISVYTGKEAFLSVDHHRSKSWFATSSSVVSIWDIERSEPISNFSWGSDTINTVRFNQTETNILASSGTDRNVILYDLRTSTPVAKLVMALKTNAIAWNPMEAFIFTCGNEDHNCYTFDMRKMDMALNIMKDHVSAVMDVDYSPTGMELVTASYDKSIRIFNTKNGHSRDIYHTKRMQKVFAAKFTLDNKFVVSGSDDGNLRLWRAVSSDRVGIKSNRERNNLEYLEKVKKRYKHMPEVGKVLRTRNLPRDIKKTSKVKREMLDARKQKEENLRKNSKPGTVPIVPERKKSILQVTSK</sequence>
<feature type="compositionally biased region" description="Basic and acidic residues" evidence="8">
    <location>
        <begin position="477"/>
        <end position="493"/>
    </location>
</feature>
<evidence type="ECO:0000256" key="6">
    <source>
        <dbReference type="ARBA" id="ARBA00023274"/>
    </source>
</evidence>
<protein>
    <submittedName>
        <fullName evidence="11">Uncharacterized protein</fullName>
    </submittedName>
</protein>
<organism evidence="11 12">
    <name type="scientific">Furculomyces boomerangus</name>
    <dbReference type="NCBI Taxonomy" id="61424"/>
    <lineage>
        <taxon>Eukaryota</taxon>
        <taxon>Fungi</taxon>
        <taxon>Fungi incertae sedis</taxon>
        <taxon>Zoopagomycota</taxon>
        <taxon>Kickxellomycotina</taxon>
        <taxon>Harpellomycetes</taxon>
        <taxon>Harpellales</taxon>
        <taxon>Harpellaceae</taxon>
        <taxon>Furculomyces</taxon>
    </lineage>
</organism>
<name>A0A2T9XY49_9FUNG</name>
<feature type="repeat" description="WD" evidence="7">
    <location>
        <begin position="349"/>
        <end position="390"/>
    </location>
</feature>
<keyword evidence="12" id="KW-1185">Reference proteome</keyword>
<dbReference type="OrthoDB" id="10249065at2759"/>
<keyword evidence="5" id="KW-0539">Nucleus</keyword>
<dbReference type="InterPro" id="IPR015943">
    <property type="entry name" value="WD40/YVTN_repeat-like_dom_sf"/>
</dbReference>
<evidence type="ECO:0000256" key="5">
    <source>
        <dbReference type="ARBA" id="ARBA00023242"/>
    </source>
</evidence>
<dbReference type="PROSITE" id="PS50294">
    <property type="entry name" value="WD_REPEATS_REGION"/>
    <property type="match status" value="2"/>
</dbReference>
<dbReference type="SUPFAM" id="SSF50978">
    <property type="entry name" value="WD40 repeat-like"/>
    <property type="match status" value="1"/>
</dbReference>
<dbReference type="PROSITE" id="PS50082">
    <property type="entry name" value="WD_REPEATS_2"/>
    <property type="match status" value="3"/>
</dbReference>
<dbReference type="InterPro" id="IPR001680">
    <property type="entry name" value="WD40_rpt"/>
</dbReference>
<dbReference type="SMART" id="SM00320">
    <property type="entry name" value="WD40"/>
    <property type="match status" value="7"/>
</dbReference>
<evidence type="ECO:0000256" key="2">
    <source>
        <dbReference type="ARBA" id="ARBA00005649"/>
    </source>
</evidence>
<dbReference type="Pfam" id="PF08662">
    <property type="entry name" value="eIF2A"/>
    <property type="match status" value="1"/>
</dbReference>
<dbReference type="Pfam" id="PF04158">
    <property type="entry name" value="Sof1"/>
    <property type="match status" value="1"/>
</dbReference>
<keyword evidence="3 7" id="KW-0853">WD repeat</keyword>
<dbReference type="FunFam" id="2.130.10.10:FF:000132">
    <property type="entry name" value="DDB1- and CUL4-associated factor 13"/>
    <property type="match status" value="1"/>
</dbReference>
<dbReference type="PANTHER" id="PTHR22851">
    <property type="entry name" value="U3 SMALL NUCLEOLAR RNA U3 SNORNA ASSOCIATED PROTEIN"/>
    <property type="match status" value="1"/>
</dbReference>
<dbReference type="PRINTS" id="PR00320">
    <property type="entry name" value="GPROTEINBRPT"/>
</dbReference>
<feature type="region of interest" description="Disordered" evidence="8">
    <location>
        <begin position="477"/>
        <end position="517"/>
    </location>
</feature>
<dbReference type="InterPro" id="IPR051733">
    <property type="entry name" value="WD_repeat_DCAF13/WDSOF1"/>
</dbReference>
<comment type="caution">
    <text evidence="11">The sequence shown here is derived from an EMBL/GenBank/DDBJ whole genome shotgun (WGS) entry which is preliminary data.</text>
</comment>
<evidence type="ECO:0000256" key="4">
    <source>
        <dbReference type="ARBA" id="ARBA00022737"/>
    </source>
</evidence>
<dbReference type="Pfam" id="PF00400">
    <property type="entry name" value="WD40"/>
    <property type="match status" value="2"/>
</dbReference>
<dbReference type="GO" id="GO:0032040">
    <property type="term" value="C:small-subunit processome"/>
    <property type="evidence" value="ECO:0007669"/>
    <property type="project" value="TreeGrafter"/>
</dbReference>
<dbReference type="PANTHER" id="PTHR22851:SF0">
    <property type="entry name" value="DDB1- AND CUL4-ASSOCIATED FACTOR 13"/>
    <property type="match status" value="1"/>
</dbReference>
<dbReference type="Gene3D" id="2.130.10.10">
    <property type="entry name" value="YVTN repeat-like/Quinoprotein amine dehydrogenase"/>
    <property type="match status" value="2"/>
</dbReference>
<keyword evidence="4" id="KW-0677">Repeat</keyword>
<dbReference type="InterPro" id="IPR007287">
    <property type="entry name" value="Sof1"/>
</dbReference>
<feature type="domain" description="Translation initiation factor beta propellor-like" evidence="10">
    <location>
        <begin position="267"/>
        <end position="381"/>
    </location>
</feature>
<comment type="subcellular location">
    <subcellularLocation>
        <location evidence="1">Nucleus</location>
        <location evidence="1">Nucleolus</location>
    </subcellularLocation>
</comment>
<dbReference type="GO" id="GO:0000462">
    <property type="term" value="P:maturation of SSU-rRNA from tricistronic rRNA transcript (SSU-rRNA, 5.8S rRNA, LSU-rRNA)"/>
    <property type="evidence" value="ECO:0007669"/>
    <property type="project" value="TreeGrafter"/>
</dbReference>
<keyword evidence="6" id="KW-0687">Ribonucleoprotein</keyword>
<gene>
    <name evidence="11" type="ORF">BB559_007257</name>
</gene>
<evidence type="ECO:0000256" key="3">
    <source>
        <dbReference type="ARBA" id="ARBA00022574"/>
    </source>
</evidence>